<dbReference type="AlphaFoldDB" id="A0A8H7UGC6"/>
<evidence type="ECO:0000313" key="2">
    <source>
        <dbReference type="Proteomes" id="UP000654370"/>
    </source>
</evidence>
<comment type="caution">
    <text evidence="1">The sequence shown here is derived from an EMBL/GenBank/DDBJ whole genome shotgun (WGS) entry which is preliminary data.</text>
</comment>
<sequence length="93" mass="10251">MAAQSGSTEHQSRVPDIEIGAFRALTKESSMSEIIDMVIHSRDDDAVKPNLAGLKGYLELDRDLKLLEAVIGSYGQTLPDDQAYSLFIHLMQS</sequence>
<dbReference type="OrthoDB" id="185373at2759"/>
<dbReference type="EMBL" id="JAEPQZ010000007">
    <property type="protein sequence ID" value="KAG2178883.1"/>
    <property type="molecule type" value="Genomic_DNA"/>
</dbReference>
<keyword evidence="2" id="KW-1185">Reference proteome</keyword>
<evidence type="ECO:0000313" key="1">
    <source>
        <dbReference type="EMBL" id="KAG2178883.1"/>
    </source>
</evidence>
<reference evidence="1" key="1">
    <citation type="submission" date="2020-12" db="EMBL/GenBank/DDBJ databases">
        <title>Metabolic potential, ecology and presence of endohyphal bacteria is reflected in genomic diversity of Mucoromycotina.</title>
        <authorList>
            <person name="Muszewska A."/>
            <person name="Okrasinska A."/>
            <person name="Steczkiewicz K."/>
            <person name="Drgas O."/>
            <person name="Orlowska M."/>
            <person name="Perlinska-Lenart U."/>
            <person name="Aleksandrzak-Piekarczyk T."/>
            <person name="Szatraj K."/>
            <person name="Zielenkiewicz U."/>
            <person name="Pilsyk S."/>
            <person name="Malc E."/>
            <person name="Mieczkowski P."/>
            <person name="Kruszewska J.S."/>
            <person name="Biernat P."/>
            <person name="Pawlowska J."/>
        </authorList>
    </citation>
    <scope>NUCLEOTIDE SEQUENCE</scope>
    <source>
        <strain evidence="1">WA0000067209</strain>
    </source>
</reference>
<name>A0A8H7UGC6_MORIS</name>
<organism evidence="1 2">
    <name type="scientific">Mortierella isabellina</name>
    <name type="common">Filamentous fungus</name>
    <name type="synonym">Umbelopsis isabellina</name>
    <dbReference type="NCBI Taxonomy" id="91625"/>
    <lineage>
        <taxon>Eukaryota</taxon>
        <taxon>Fungi</taxon>
        <taxon>Fungi incertae sedis</taxon>
        <taxon>Mucoromycota</taxon>
        <taxon>Mucoromycotina</taxon>
        <taxon>Umbelopsidomycetes</taxon>
        <taxon>Umbelopsidales</taxon>
        <taxon>Umbelopsidaceae</taxon>
        <taxon>Umbelopsis</taxon>
    </lineage>
</organism>
<gene>
    <name evidence="1" type="ORF">INT43_001729</name>
</gene>
<protein>
    <submittedName>
        <fullName evidence="1">Uncharacterized protein</fullName>
    </submittedName>
</protein>
<accession>A0A8H7UGC6</accession>
<dbReference type="Proteomes" id="UP000654370">
    <property type="component" value="Unassembled WGS sequence"/>
</dbReference>
<proteinExistence type="predicted"/>